<dbReference type="Gene3D" id="1.10.287.80">
    <property type="entry name" value="ATP synthase, gamma subunit, helix hairpin domain"/>
    <property type="match status" value="2"/>
</dbReference>
<evidence type="ECO:0000256" key="6">
    <source>
        <dbReference type="ARBA" id="ARBA00023065"/>
    </source>
</evidence>
<evidence type="ECO:0000256" key="8">
    <source>
        <dbReference type="ARBA" id="ARBA00023196"/>
    </source>
</evidence>
<accession>A0A1G2GUV7</accession>
<dbReference type="GO" id="GO:0045259">
    <property type="term" value="C:proton-transporting ATP synthase complex"/>
    <property type="evidence" value="ECO:0007669"/>
    <property type="project" value="UniProtKB-KW"/>
</dbReference>
<dbReference type="PANTHER" id="PTHR11693">
    <property type="entry name" value="ATP SYNTHASE GAMMA CHAIN"/>
    <property type="match status" value="1"/>
</dbReference>
<comment type="caution">
    <text evidence="11">The sequence shown here is derived from an EMBL/GenBank/DDBJ whole genome shotgun (WGS) entry which is preliminary data.</text>
</comment>
<evidence type="ECO:0000256" key="10">
    <source>
        <dbReference type="HAMAP-Rule" id="MF_00815"/>
    </source>
</evidence>
<dbReference type="Proteomes" id="UP000178186">
    <property type="component" value="Unassembled WGS sequence"/>
</dbReference>
<keyword evidence="10" id="KW-1003">Cell membrane</keyword>
<organism evidence="11 12">
    <name type="scientific">Candidatus Ryanbacteria bacterium RIFCSPLOWO2_02_FULL_45_11c</name>
    <dbReference type="NCBI Taxonomy" id="1802128"/>
    <lineage>
        <taxon>Bacteria</taxon>
        <taxon>Candidatus Ryaniibacteriota</taxon>
    </lineage>
</organism>
<dbReference type="CDD" id="cd12151">
    <property type="entry name" value="F1-ATPase_gamma"/>
    <property type="match status" value="1"/>
</dbReference>
<dbReference type="GO" id="GO:0046933">
    <property type="term" value="F:proton-transporting ATP synthase activity, rotational mechanism"/>
    <property type="evidence" value="ECO:0007669"/>
    <property type="project" value="UniProtKB-UniRule"/>
</dbReference>
<reference evidence="11 12" key="1">
    <citation type="journal article" date="2016" name="Nat. Commun.">
        <title>Thousands of microbial genomes shed light on interconnected biogeochemical processes in an aquifer system.</title>
        <authorList>
            <person name="Anantharaman K."/>
            <person name="Brown C.T."/>
            <person name="Hug L.A."/>
            <person name="Sharon I."/>
            <person name="Castelle C.J."/>
            <person name="Probst A.J."/>
            <person name="Thomas B.C."/>
            <person name="Singh A."/>
            <person name="Wilkins M.J."/>
            <person name="Karaoz U."/>
            <person name="Brodie E.L."/>
            <person name="Williams K.H."/>
            <person name="Hubbard S.S."/>
            <person name="Banfield J.F."/>
        </authorList>
    </citation>
    <scope>NUCLEOTIDE SEQUENCE [LARGE SCALE GENOMIC DNA]</scope>
</reference>
<keyword evidence="8 10" id="KW-0139">CF(1)</keyword>
<dbReference type="STRING" id="1802128.A3H64_03890"/>
<dbReference type="PANTHER" id="PTHR11693:SF22">
    <property type="entry name" value="ATP SYNTHASE SUBUNIT GAMMA, MITOCHONDRIAL"/>
    <property type="match status" value="1"/>
</dbReference>
<proteinExistence type="inferred from homology"/>
<keyword evidence="6 10" id="KW-0406">Ion transport</keyword>
<dbReference type="GO" id="GO:0042777">
    <property type="term" value="P:proton motive force-driven plasma membrane ATP synthesis"/>
    <property type="evidence" value="ECO:0007669"/>
    <property type="project" value="UniProtKB-UniRule"/>
</dbReference>
<comment type="subcellular location">
    <subcellularLocation>
        <location evidence="10">Cell membrane</location>
        <topology evidence="10">Peripheral membrane protein</topology>
    </subcellularLocation>
    <subcellularLocation>
        <location evidence="2">Membrane</location>
        <topology evidence="2">Peripheral membrane protein</topology>
    </subcellularLocation>
</comment>
<dbReference type="InterPro" id="IPR023632">
    <property type="entry name" value="ATP_synth_F1_gsu_CS"/>
</dbReference>
<comment type="similarity">
    <text evidence="3 10">Belongs to the ATPase gamma chain family.</text>
</comment>
<keyword evidence="9 10" id="KW-0066">ATP synthesis</keyword>
<keyword evidence="4 10" id="KW-0813">Transport</keyword>
<gene>
    <name evidence="10" type="primary">atpG</name>
    <name evidence="11" type="ORF">A3H64_03890</name>
</gene>
<dbReference type="EMBL" id="MHNY01000050">
    <property type="protein sequence ID" value="OGZ53982.1"/>
    <property type="molecule type" value="Genomic_DNA"/>
</dbReference>
<evidence type="ECO:0000313" key="12">
    <source>
        <dbReference type="Proteomes" id="UP000178186"/>
    </source>
</evidence>
<dbReference type="GO" id="GO:0005524">
    <property type="term" value="F:ATP binding"/>
    <property type="evidence" value="ECO:0007669"/>
    <property type="project" value="UniProtKB-UniRule"/>
</dbReference>
<dbReference type="GO" id="GO:0005886">
    <property type="term" value="C:plasma membrane"/>
    <property type="evidence" value="ECO:0007669"/>
    <property type="project" value="UniProtKB-SubCell"/>
</dbReference>
<evidence type="ECO:0000256" key="4">
    <source>
        <dbReference type="ARBA" id="ARBA00022448"/>
    </source>
</evidence>
<keyword evidence="7 10" id="KW-0472">Membrane</keyword>
<dbReference type="SUPFAM" id="SSF52943">
    <property type="entry name" value="ATP synthase (F1-ATPase), gamma subunit"/>
    <property type="match status" value="1"/>
</dbReference>
<evidence type="ECO:0000256" key="9">
    <source>
        <dbReference type="ARBA" id="ARBA00023310"/>
    </source>
</evidence>
<dbReference type="PROSITE" id="PS00153">
    <property type="entry name" value="ATPASE_GAMMA"/>
    <property type="match status" value="1"/>
</dbReference>
<evidence type="ECO:0000256" key="5">
    <source>
        <dbReference type="ARBA" id="ARBA00022781"/>
    </source>
</evidence>
<name>A0A1G2GUV7_9BACT</name>
<protein>
    <recommendedName>
        <fullName evidence="10">ATP synthase gamma chain</fullName>
    </recommendedName>
    <alternativeName>
        <fullName evidence="10">ATP synthase F1 sector gamma subunit</fullName>
    </alternativeName>
    <alternativeName>
        <fullName evidence="10">F-ATPase gamma subunit</fullName>
    </alternativeName>
</protein>
<dbReference type="Gene3D" id="3.40.1380.10">
    <property type="match status" value="1"/>
</dbReference>
<dbReference type="NCBIfam" id="TIGR01146">
    <property type="entry name" value="ATPsyn_F1gamma"/>
    <property type="match status" value="1"/>
</dbReference>
<evidence type="ECO:0000256" key="2">
    <source>
        <dbReference type="ARBA" id="ARBA00004170"/>
    </source>
</evidence>
<dbReference type="PRINTS" id="PR00126">
    <property type="entry name" value="ATPASEGAMMA"/>
</dbReference>
<comment type="function">
    <text evidence="1 10">Produces ATP from ADP in the presence of a proton gradient across the membrane. The gamma chain is believed to be important in regulating ATPase activity and the flow of protons through the CF(0) complex.</text>
</comment>
<dbReference type="InterPro" id="IPR000131">
    <property type="entry name" value="ATP_synth_F1_gsu"/>
</dbReference>
<dbReference type="InterPro" id="IPR035968">
    <property type="entry name" value="ATP_synth_F1_ATPase_gsu"/>
</dbReference>
<dbReference type="HAMAP" id="MF_00815">
    <property type="entry name" value="ATP_synth_gamma_bact"/>
    <property type="match status" value="1"/>
</dbReference>
<dbReference type="Pfam" id="PF00231">
    <property type="entry name" value="ATP-synt"/>
    <property type="match status" value="1"/>
</dbReference>
<dbReference type="AlphaFoldDB" id="A0A1G2GUV7"/>
<sequence length="343" mass="38915">MRDDKIKFMQSLQTIKRRLRGVKSIGQITKAMELVAATKMRKSQEVALLSRPYAYAALEFLANLSRVSGSYTPPLLERRPVKKTAYVVMASDKGLTGSFNSAVFRTFEKQFAGETFGSPTSEDFRKSDFRMFIAVGQKAASYLTRRMGGVERSFIKFGDYTKIEEVRPLADYLISGYLEKTWDRVLVFYTNFRSAMQQDVVMRELFPVTFEKLKETAEEIIPRTGRYAVERHGALFREGSRPDSHRGEPRSLAQPVEREYIIEPSPEAVLTELAPHLIVMQVYHIILEANASEHAARRLAMKNASDNASDIVESLTLEYNKSRQANITKELTEITAGAEAIQN</sequence>
<evidence type="ECO:0000256" key="7">
    <source>
        <dbReference type="ARBA" id="ARBA00023136"/>
    </source>
</evidence>
<evidence type="ECO:0000313" key="11">
    <source>
        <dbReference type="EMBL" id="OGZ53982.1"/>
    </source>
</evidence>
<evidence type="ECO:0000256" key="3">
    <source>
        <dbReference type="ARBA" id="ARBA00007681"/>
    </source>
</evidence>
<comment type="subunit">
    <text evidence="10">F-type ATPases have 2 components, CF(1) - the catalytic core - and CF(0) - the membrane proton channel. CF(1) has five subunits: alpha(3), beta(3), gamma(1), delta(1), epsilon(1). CF(0) has three main subunits: a, b and c.</text>
</comment>
<keyword evidence="5 10" id="KW-0375">Hydrogen ion transport</keyword>
<evidence type="ECO:0000256" key="1">
    <source>
        <dbReference type="ARBA" id="ARBA00003456"/>
    </source>
</evidence>